<organism evidence="1 2">
    <name type="scientific">Tumebacillus amylolyticus</name>
    <dbReference type="NCBI Taxonomy" id="2801339"/>
    <lineage>
        <taxon>Bacteria</taxon>
        <taxon>Bacillati</taxon>
        <taxon>Bacillota</taxon>
        <taxon>Bacilli</taxon>
        <taxon>Bacillales</taxon>
        <taxon>Alicyclobacillaceae</taxon>
        <taxon>Tumebacillus</taxon>
    </lineage>
</organism>
<sequence length="171" mass="18728">MGILSGNPKHEPMHYGEVDAVWGSLAAKYGIISHYQVLLNQSGDADLRDFIEQSIDTCREEAAELAKLLTENGVALPPAAPEKPKADLELIPPGARHTDMEIASMLAVDNGAGLVACSKMMAMCIREDIAALFMTMHTKKAEMGLRLLRMLKEKGWLVVPPLHVNTAEHRE</sequence>
<dbReference type="InterPro" id="IPR012347">
    <property type="entry name" value="Ferritin-like"/>
</dbReference>
<comment type="caution">
    <text evidence="1">The sequence shown here is derived from an EMBL/GenBank/DDBJ whole genome shotgun (WGS) entry which is preliminary data.</text>
</comment>
<evidence type="ECO:0000313" key="1">
    <source>
        <dbReference type="EMBL" id="MBL0387751.1"/>
    </source>
</evidence>
<protein>
    <submittedName>
        <fullName evidence="1">DUF3231 family protein</fullName>
    </submittedName>
</protein>
<evidence type="ECO:0000313" key="2">
    <source>
        <dbReference type="Proteomes" id="UP000602284"/>
    </source>
</evidence>
<dbReference type="Pfam" id="PF11553">
    <property type="entry name" value="DUF3231"/>
    <property type="match status" value="1"/>
</dbReference>
<dbReference type="Proteomes" id="UP000602284">
    <property type="component" value="Unassembled WGS sequence"/>
</dbReference>
<proteinExistence type="predicted"/>
<name>A0ABS1JBV2_9BACL</name>
<dbReference type="EMBL" id="JAEQNB010000004">
    <property type="protein sequence ID" value="MBL0387751.1"/>
    <property type="molecule type" value="Genomic_DNA"/>
</dbReference>
<dbReference type="RefSeq" id="WP_201636051.1">
    <property type="nucleotide sequence ID" value="NZ_JAEQNB010000004.1"/>
</dbReference>
<gene>
    <name evidence="1" type="ORF">JJB07_14010</name>
</gene>
<dbReference type="InterPro" id="IPR021617">
    <property type="entry name" value="DUF3231"/>
</dbReference>
<keyword evidence="2" id="KW-1185">Reference proteome</keyword>
<dbReference type="Gene3D" id="1.20.1260.10">
    <property type="match status" value="1"/>
</dbReference>
<accession>A0ABS1JBV2</accession>
<reference evidence="1 2" key="1">
    <citation type="submission" date="2021-01" db="EMBL/GenBank/DDBJ databases">
        <title>Tumebacillus sp. strain ITR2 16S ribosomal RNA gene Genome sequencing and assembly.</title>
        <authorList>
            <person name="Kang M."/>
        </authorList>
    </citation>
    <scope>NUCLEOTIDE SEQUENCE [LARGE SCALE GENOMIC DNA]</scope>
    <source>
        <strain evidence="1 2">ITR2</strain>
    </source>
</reference>